<feature type="transmembrane region" description="Helical" evidence="2">
    <location>
        <begin position="225"/>
        <end position="246"/>
    </location>
</feature>
<proteinExistence type="predicted"/>
<feature type="compositionally biased region" description="Low complexity" evidence="1">
    <location>
        <begin position="273"/>
        <end position="284"/>
    </location>
</feature>
<feature type="compositionally biased region" description="Polar residues" evidence="1">
    <location>
        <begin position="150"/>
        <end position="159"/>
    </location>
</feature>
<keyword evidence="2" id="KW-0472">Membrane</keyword>
<reference evidence="4" key="1">
    <citation type="submission" date="2014-08" db="EMBL/GenBank/DDBJ databases">
        <authorList>
            <person name="Moulin L."/>
        </authorList>
    </citation>
    <scope>NUCLEOTIDE SEQUENCE [LARGE SCALE GENOMIC DNA]</scope>
</reference>
<evidence type="ECO:0000256" key="2">
    <source>
        <dbReference type="SAM" id="Phobius"/>
    </source>
</evidence>
<evidence type="ECO:0000256" key="1">
    <source>
        <dbReference type="SAM" id="MobiDB-lite"/>
    </source>
</evidence>
<dbReference type="STRING" id="69974.MPLDJ20_90269"/>
<evidence type="ECO:0000313" key="3">
    <source>
        <dbReference type="EMBL" id="CDX23432.1"/>
    </source>
</evidence>
<keyword evidence="2" id="KW-1133">Transmembrane helix</keyword>
<accession>A0A090FX63</accession>
<feature type="compositionally biased region" description="Low complexity" evidence="1">
    <location>
        <begin position="338"/>
        <end position="412"/>
    </location>
</feature>
<dbReference type="Proteomes" id="UP000045285">
    <property type="component" value="Unassembled WGS sequence"/>
</dbReference>
<evidence type="ECO:0000313" key="4">
    <source>
        <dbReference type="Proteomes" id="UP000045285"/>
    </source>
</evidence>
<feature type="region of interest" description="Disordered" evidence="1">
    <location>
        <begin position="83"/>
        <end position="185"/>
    </location>
</feature>
<dbReference type="AlphaFoldDB" id="A0A090FX63"/>
<feature type="region of interest" description="Disordered" evidence="1">
    <location>
        <begin position="269"/>
        <end position="412"/>
    </location>
</feature>
<sequence length="598" mass="62168">MADFVSVLKKQLEKKGDPSFEVRKQIYDGARAVLAKKLAEYSPPLAPDVVSKQKRSLEDAISSVERDYVKRVPAEDPLAELEHIFSSIDRNKNQPNHSRQPAAPVPAKPDPFRSEPFKPAAPPVRTEPSWQSAPKAEPAPQDPAKAEPAWQNTARTEPSWQAAPKAEPAWQKAAPPMPSPREDDVGVAGMDDADDGGDVFASDEQPAADTFQRLRPQPLERKRGYGGLIAAVIALLVLAGGGYGIWLNKNAFGSLFGLGGGSKTVSTEPLVKPAPAKPATETAAAPPPAASEPAETTKFTQRLTPEGKETDPGPAGGQATIGEGESVAALTSRPPAAPTTAPATTPPAAATQTPGAPAGGTAPATDAANPTPPAAGTAPPAAGATPPAAGATPPAAGTTPPAPATAPATAEATVPVGQKAIFYEERTSTQQGTAEPGSIVWSLVQESPGGDLPPEPAIRAEATIPGKNIQLRMTIRRNTDQTLPASHIIEMIFLTPEGFDGGGVDNILRIAMKSSEQDAGSPLIGIPAKIADGFFLVALNDTKADEDANLTLLRGQDWIDVPVVYKTGRRALLTMEKGIPGEKVFDEALKAWAAKTSG</sequence>
<keyword evidence="2" id="KW-0812">Transmembrane</keyword>
<protein>
    <submittedName>
        <fullName evidence="3">Uncharacterized protein</fullName>
    </submittedName>
</protein>
<gene>
    <name evidence="3" type="ORF">MPL3356_40375</name>
</gene>
<name>A0A090FX63_MESPL</name>
<organism evidence="3 4">
    <name type="scientific">Mesorhizobium plurifarium</name>
    <dbReference type="NCBI Taxonomy" id="69974"/>
    <lineage>
        <taxon>Bacteria</taxon>
        <taxon>Pseudomonadati</taxon>
        <taxon>Pseudomonadota</taxon>
        <taxon>Alphaproteobacteria</taxon>
        <taxon>Hyphomicrobiales</taxon>
        <taxon>Phyllobacteriaceae</taxon>
        <taxon>Mesorhizobium</taxon>
    </lineage>
</organism>
<dbReference type="EMBL" id="CCMZ01000034">
    <property type="protein sequence ID" value="CDX23432.1"/>
    <property type="molecule type" value="Genomic_DNA"/>
</dbReference>
<keyword evidence="4" id="KW-1185">Reference proteome</keyword>